<dbReference type="GO" id="GO:0003735">
    <property type="term" value="F:structural constituent of ribosome"/>
    <property type="evidence" value="ECO:0007669"/>
    <property type="project" value="InterPro"/>
</dbReference>
<dbReference type="GO" id="GO:0006412">
    <property type="term" value="P:translation"/>
    <property type="evidence" value="ECO:0007669"/>
    <property type="project" value="UniProtKB-UniRule"/>
</dbReference>
<dbReference type="InterPro" id="IPR036419">
    <property type="entry name" value="Ribosomal_S3_C_sf"/>
</dbReference>
<comment type="subunit">
    <text evidence="5 7">Part of the 30S ribosomal subunit.</text>
</comment>
<comment type="similarity">
    <text evidence="1 5 6">Belongs to the universal ribosomal protein uS3 family.</text>
</comment>
<dbReference type="InterPro" id="IPR009019">
    <property type="entry name" value="KH_sf_prok-type"/>
</dbReference>
<comment type="subcellular location">
    <subcellularLocation>
        <location evidence="5 7">Plastid</location>
        <location evidence="5 7">Chloroplast</location>
    </subcellularLocation>
</comment>
<evidence type="ECO:0000256" key="8">
    <source>
        <dbReference type="SAM" id="MobiDB-lite"/>
    </source>
</evidence>
<dbReference type="SUPFAM" id="SSF54814">
    <property type="entry name" value="Prokaryotic type KH domain (KH-domain type II)"/>
    <property type="match status" value="1"/>
</dbReference>
<evidence type="ECO:0000256" key="7">
    <source>
        <dbReference type="RuleBase" id="RU003626"/>
    </source>
</evidence>
<dbReference type="Pfam" id="PF00189">
    <property type="entry name" value="Ribosomal_S3_C"/>
    <property type="match status" value="1"/>
</dbReference>
<dbReference type="CDD" id="cd02412">
    <property type="entry name" value="KH-II_30S_S3"/>
    <property type="match status" value="1"/>
</dbReference>
<accession>A0A6B9UEU4</accession>
<dbReference type="PANTHER" id="PTHR11760">
    <property type="entry name" value="30S/40S RIBOSOMAL PROTEIN S3"/>
    <property type="match status" value="1"/>
</dbReference>
<feature type="domain" description="Small ribosomal subunit protein uS3 C-terminal" evidence="9">
    <location>
        <begin position="213"/>
        <end position="271"/>
    </location>
</feature>
<dbReference type="HAMAP" id="MF_01309_B">
    <property type="entry name" value="Ribosomal_uS3_B"/>
    <property type="match status" value="1"/>
</dbReference>
<organism evidence="10">
    <name type="scientific">Caulerpa sertularioides f. longipes</name>
    <dbReference type="NCBI Taxonomy" id="148953"/>
    <lineage>
        <taxon>Eukaryota</taxon>
        <taxon>Viridiplantae</taxon>
        <taxon>Chlorophyta</taxon>
        <taxon>core chlorophytes</taxon>
        <taxon>Ulvophyceae</taxon>
        <taxon>TCBD clade</taxon>
        <taxon>Bryopsidales</taxon>
        <taxon>Halimedineae</taxon>
        <taxon>Caulerpaceae</taxon>
        <taxon>Caulerpa</taxon>
    </lineage>
</organism>
<gene>
    <name evidence="5 10" type="primary">rps3</name>
</gene>
<dbReference type="EMBL" id="MK792750">
    <property type="protein sequence ID" value="QHN60225.1"/>
    <property type="molecule type" value="Genomic_DNA"/>
</dbReference>
<dbReference type="InterPro" id="IPR057258">
    <property type="entry name" value="Ribosomal_uS3"/>
</dbReference>
<dbReference type="Gene3D" id="3.30.300.20">
    <property type="match status" value="1"/>
</dbReference>
<evidence type="ECO:0000256" key="2">
    <source>
        <dbReference type="ARBA" id="ARBA00022980"/>
    </source>
</evidence>
<dbReference type="PANTHER" id="PTHR11760:SF19">
    <property type="entry name" value="SMALL RIBOSOMAL SUBUNIT PROTEIN US3C"/>
    <property type="match status" value="1"/>
</dbReference>
<dbReference type="GO" id="GO:0022627">
    <property type="term" value="C:cytosolic small ribosomal subunit"/>
    <property type="evidence" value="ECO:0007669"/>
    <property type="project" value="TreeGrafter"/>
</dbReference>
<evidence type="ECO:0000256" key="5">
    <source>
        <dbReference type="HAMAP-Rule" id="MF_01309"/>
    </source>
</evidence>
<keyword evidence="7 10" id="KW-0934">Plastid</keyword>
<name>A0A6B9UEU4_9CHLO</name>
<evidence type="ECO:0000256" key="6">
    <source>
        <dbReference type="RuleBase" id="RU003624"/>
    </source>
</evidence>
<dbReference type="AlphaFoldDB" id="A0A6B9UEU4"/>
<dbReference type="InterPro" id="IPR005704">
    <property type="entry name" value="Ribosomal_uS3_bac-typ"/>
</dbReference>
<geneLocation type="chloroplast" evidence="10"/>
<dbReference type="Gene3D" id="3.30.1140.32">
    <property type="entry name" value="Ribosomal protein S3, C-terminal domain"/>
    <property type="match status" value="1"/>
</dbReference>
<dbReference type="InterPro" id="IPR018280">
    <property type="entry name" value="Ribosomal_uS3_CS"/>
</dbReference>
<dbReference type="SUPFAM" id="SSF54821">
    <property type="entry name" value="Ribosomal protein S3 C-terminal domain"/>
    <property type="match status" value="1"/>
</dbReference>
<dbReference type="InterPro" id="IPR001351">
    <property type="entry name" value="Ribosomal_uS3_C"/>
</dbReference>
<keyword evidence="2 5" id="KW-0689">Ribosomal protein</keyword>
<reference evidence="10" key="1">
    <citation type="journal article" date="2019" name="Mitochondrial DNA Part B Resour">
        <title>Complete chloroplast genome of green alga Caulerpa sertularioides f. longipes (J.Agardh) Collins, 1909.</title>
        <authorList>
            <person name="Wang R."/>
            <person name="Liu H."/>
            <person name="Wang Y."/>
            <person name="Ke H."/>
            <person name="Fan J."/>
            <person name="Chen F."/>
            <person name="Tan W."/>
        </authorList>
    </citation>
    <scope>NUCLEOTIDE SEQUENCE</scope>
</reference>
<feature type="region of interest" description="Disordered" evidence="8">
    <location>
        <begin position="168"/>
        <end position="188"/>
    </location>
</feature>
<feature type="compositionally biased region" description="Basic residues" evidence="8">
    <location>
        <begin position="168"/>
        <end position="182"/>
    </location>
</feature>
<evidence type="ECO:0000313" key="10">
    <source>
        <dbReference type="EMBL" id="QHN60225.1"/>
    </source>
</evidence>
<keyword evidence="3 5" id="KW-0687">Ribonucleoprotein</keyword>
<dbReference type="GO" id="GO:0003723">
    <property type="term" value="F:RNA binding"/>
    <property type="evidence" value="ECO:0007669"/>
    <property type="project" value="InterPro"/>
</dbReference>
<evidence type="ECO:0000259" key="9">
    <source>
        <dbReference type="Pfam" id="PF00189"/>
    </source>
</evidence>
<keyword evidence="7 10" id="KW-0150">Chloroplast</keyword>
<evidence type="ECO:0000256" key="3">
    <source>
        <dbReference type="ARBA" id="ARBA00023274"/>
    </source>
</evidence>
<dbReference type="PROSITE" id="PS00548">
    <property type="entry name" value="RIBOSOMAL_S3"/>
    <property type="match status" value="1"/>
</dbReference>
<proteinExistence type="inferred from homology"/>
<sequence>MGQKVHPIGFRLGQTQTHSSQWFATKKNYSQFLLEDNFIRQMLLKYSKNIDKIKIIRKLGPLGDHIEIFIYTYTTGGPYNFLGFLSITQFSNLIKENIYKYRTSQFYQTHFGKNAPKDGMEPPKLTLRILSSQLNGSYIAQFLVEKLEKRISYRGAINQFYRVLNYKKKQRQRRGSGRRKDQKKPWSLRSSKLVNKVNNSEGGRSTSFSWLTTEYDGLKIQISGRLNGAEIARSEWVREGRLPLQTLNAHIDYSFKKAYTIYGILGVKVWVFKELVN</sequence>
<protein>
    <recommendedName>
        <fullName evidence="4 5">Small ribosomal subunit protein uS3c</fullName>
    </recommendedName>
</protein>
<evidence type="ECO:0000256" key="4">
    <source>
        <dbReference type="ARBA" id="ARBA00035154"/>
    </source>
</evidence>
<dbReference type="GO" id="GO:0009507">
    <property type="term" value="C:chloroplast"/>
    <property type="evidence" value="ECO:0007669"/>
    <property type="project" value="UniProtKB-SubCell"/>
</dbReference>
<evidence type="ECO:0000256" key="1">
    <source>
        <dbReference type="ARBA" id="ARBA00010761"/>
    </source>
</evidence>
<dbReference type="InterPro" id="IPR015946">
    <property type="entry name" value="KH_dom-like_a/b"/>
</dbReference>